<dbReference type="Pfam" id="PF00248">
    <property type="entry name" value="Aldo_ket_red"/>
    <property type="match status" value="1"/>
</dbReference>
<evidence type="ECO:0000313" key="6">
    <source>
        <dbReference type="EMBL" id="PWJ82793.1"/>
    </source>
</evidence>
<proteinExistence type="predicted"/>
<dbReference type="InterPro" id="IPR020471">
    <property type="entry name" value="AKR"/>
</dbReference>
<name>A0AAN2K5F3_ENTAG</name>
<accession>A0AAN2K5F3</accession>
<evidence type="ECO:0000313" key="5">
    <source>
        <dbReference type="EMBL" id="CAH6267991.1"/>
    </source>
</evidence>
<evidence type="ECO:0000256" key="1">
    <source>
        <dbReference type="PIRSR" id="PIRSR000097-1"/>
    </source>
</evidence>
<dbReference type="CDD" id="cd19138">
    <property type="entry name" value="AKR_YeaE"/>
    <property type="match status" value="1"/>
</dbReference>
<dbReference type="PANTHER" id="PTHR43638:SF3">
    <property type="entry name" value="ALDEHYDE REDUCTASE"/>
    <property type="match status" value="1"/>
</dbReference>
<feature type="site" description="Lowers pKa of active site Tyr" evidence="3">
    <location>
        <position position="95"/>
    </location>
</feature>
<dbReference type="Proteomes" id="UP000245996">
    <property type="component" value="Unassembled WGS sequence"/>
</dbReference>
<dbReference type="EMBL" id="OW970315">
    <property type="protein sequence ID" value="CAH6267991.1"/>
    <property type="molecule type" value="Genomic_DNA"/>
</dbReference>
<evidence type="ECO:0000256" key="2">
    <source>
        <dbReference type="PIRSR" id="PIRSR000097-2"/>
    </source>
</evidence>
<dbReference type="EMBL" id="QGHE01000001">
    <property type="protein sequence ID" value="PWJ82793.1"/>
    <property type="molecule type" value="Genomic_DNA"/>
</dbReference>
<dbReference type="PIRSF" id="PIRSF000097">
    <property type="entry name" value="AKR"/>
    <property type="match status" value="1"/>
</dbReference>
<sequence length="299" mass="33210">MPSVLLQGLRMGRESRMRNTINFAGFSDLPVIGQGTWYMGENPAQRADEVAALQAGLECGLQLIDTAEMYADGGAEEVVGQALLGRRDRALLVSKVYPWNAGEVDAIAACERSLRRLQTDYLDLYLLHWRGNIPLEETLRAMERLQQQGKIRHWGVSNFDTDDMAELWDEEKGEACATNQVLYHLASRGIEFDLLPACQQRGVPVMAYCPLAQAGRLRDSLFTDPQLTQIAQQKGISVAQLLLAWVIRQPGVIAIPKASSVAHVQENAAALEVELTDEDLQLIDRAWPAPQHKLPLDIV</sequence>
<dbReference type="InterPro" id="IPR023210">
    <property type="entry name" value="NADP_OxRdtase_dom"/>
</dbReference>
<dbReference type="InterPro" id="IPR036812">
    <property type="entry name" value="NAD(P)_OxRdtase_dom_sf"/>
</dbReference>
<evidence type="ECO:0000259" key="4">
    <source>
        <dbReference type="Pfam" id="PF00248"/>
    </source>
</evidence>
<evidence type="ECO:0000256" key="3">
    <source>
        <dbReference type="PIRSR" id="PIRSR000097-3"/>
    </source>
</evidence>
<feature type="active site" description="Proton donor" evidence="1">
    <location>
        <position position="70"/>
    </location>
</feature>
<evidence type="ECO:0000313" key="7">
    <source>
        <dbReference type="Proteomes" id="UP000245996"/>
    </source>
</evidence>
<dbReference type="PRINTS" id="PR00069">
    <property type="entry name" value="ALDKETRDTASE"/>
</dbReference>
<dbReference type="Proteomes" id="UP001158961">
    <property type="component" value="Chromosome"/>
</dbReference>
<dbReference type="SUPFAM" id="SSF51430">
    <property type="entry name" value="NAD(P)-linked oxidoreductase"/>
    <property type="match status" value="1"/>
</dbReference>
<protein>
    <submittedName>
        <fullName evidence="5">Aldo-keto reductase family 1 member C1</fullName>
    </submittedName>
    <submittedName>
        <fullName evidence="6">Diketogulonate reductase-like aldo/keto reductase</fullName>
    </submittedName>
</protein>
<dbReference type="GO" id="GO:0016491">
    <property type="term" value="F:oxidoreductase activity"/>
    <property type="evidence" value="ECO:0007669"/>
    <property type="project" value="InterPro"/>
</dbReference>
<dbReference type="Gene3D" id="3.20.20.100">
    <property type="entry name" value="NADP-dependent oxidoreductase domain"/>
    <property type="match status" value="1"/>
</dbReference>
<evidence type="ECO:0000313" key="8">
    <source>
        <dbReference type="Proteomes" id="UP001158961"/>
    </source>
</evidence>
<dbReference type="PANTHER" id="PTHR43638">
    <property type="entry name" value="OXIDOREDUCTASE, ALDO/KETO REDUCTASE FAMILY PROTEIN"/>
    <property type="match status" value="1"/>
</dbReference>
<reference evidence="5" key="2">
    <citation type="submission" date="2022-05" db="EMBL/GenBank/DDBJ databases">
        <authorList>
            <person name="Pothier F. J."/>
        </authorList>
    </citation>
    <scope>NUCLEOTIDE SEQUENCE</scope>
    <source>
        <strain evidence="5">DAPP-PG734</strain>
    </source>
</reference>
<gene>
    <name evidence="6" type="ORF">C7430_101357</name>
    <name evidence="5" type="ORF">DAPPPG734_08950</name>
</gene>
<organism evidence="5 8">
    <name type="scientific">Enterobacter agglomerans</name>
    <name type="common">Erwinia herbicola</name>
    <name type="synonym">Pantoea agglomerans</name>
    <dbReference type="NCBI Taxonomy" id="549"/>
    <lineage>
        <taxon>Bacteria</taxon>
        <taxon>Pseudomonadati</taxon>
        <taxon>Pseudomonadota</taxon>
        <taxon>Gammaproteobacteria</taxon>
        <taxon>Enterobacterales</taxon>
        <taxon>Erwiniaceae</taxon>
        <taxon>Pantoea</taxon>
        <taxon>Pantoea agglomerans group</taxon>
    </lineage>
</organism>
<dbReference type="AlphaFoldDB" id="A0AAN2K5F3"/>
<reference evidence="6 7" key="1">
    <citation type="submission" date="2018-05" db="EMBL/GenBank/DDBJ databases">
        <title>Genomic Encyclopedia of Type Strains, Phase IV (KMG-V): Genome sequencing to study the core and pangenomes of soil and plant-associated prokaryotes.</title>
        <authorList>
            <person name="Whitman W."/>
        </authorList>
    </citation>
    <scope>NUCLEOTIDE SEQUENCE [LARGE SCALE GENOMIC DNA]</scope>
    <source>
        <strain evidence="6 7">PNG 92-11</strain>
    </source>
</reference>
<feature type="domain" description="NADP-dependent oxidoreductase" evidence="4">
    <location>
        <begin position="32"/>
        <end position="287"/>
    </location>
</feature>
<feature type="binding site" evidence="2">
    <location>
        <position position="128"/>
    </location>
    <ligand>
        <name>substrate</name>
    </ligand>
</feature>